<evidence type="ECO:0000313" key="4">
    <source>
        <dbReference type="EMBL" id="MDO6671016.1"/>
    </source>
</evidence>
<protein>
    <submittedName>
        <fullName evidence="4">Substrate-binding domain-containing protein</fullName>
    </submittedName>
</protein>
<dbReference type="InterPro" id="IPR050811">
    <property type="entry name" value="Phosphate_ABC_transporter"/>
</dbReference>
<feature type="chain" id="PRO_5042824664" evidence="2">
    <location>
        <begin position="24"/>
        <end position="338"/>
    </location>
</feature>
<dbReference type="Pfam" id="PF12849">
    <property type="entry name" value="PBP_like_2"/>
    <property type="match status" value="1"/>
</dbReference>
<gene>
    <name evidence="4" type="ORF">Q4535_02680</name>
</gene>
<accession>A0AAP4WZH6</accession>
<dbReference type="AlphaFoldDB" id="A0AAP4WZH6"/>
<dbReference type="RefSeq" id="WP_303592844.1">
    <property type="nucleotide sequence ID" value="NZ_JAUORK010000002.1"/>
</dbReference>
<evidence type="ECO:0000256" key="2">
    <source>
        <dbReference type="SAM" id="SignalP"/>
    </source>
</evidence>
<feature type="domain" description="PBP" evidence="3">
    <location>
        <begin position="19"/>
        <end position="296"/>
    </location>
</feature>
<keyword evidence="1 2" id="KW-0732">Signal</keyword>
<evidence type="ECO:0000256" key="1">
    <source>
        <dbReference type="ARBA" id="ARBA00022729"/>
    </source>
</evidence>
<dbReference type="Gene3D" id="3.40.190.10">
    <property type="entry name" value="Periplasmic binding protein-like II"/>
    <property type="match status" value="2"/>
</dbReference>
<dbReference type="InterPro" id="IPR024370">
    <property type="entry name" value="PBP_domain"/>
</dbReference>
<dbReference type="SUPFAM" id="SSF53850">
    <property type="entry name" value="Periplasmic binding protein-like II"/>
    <property type="match status" value="1"/>
</dbReference>
<dbReference type="Proteomes" id="UP001170481">
    <property type="component" value="Unassembled WGS sequence"/>
</dbReference>
<comment type="caution">
    <text evidence="4">The sequence shown here is derived from an EMBL/GenBank/DDBJ whole genome shotgun (WGS) entry which is preliminary data.</text>
</comment>
<dbReference type="PANTHER" id="PTHR30570">
    <property type="entry name" value="PERIPLASMIC PHOSPHATE BINDING COMPONENT OF PHOSPHATE ABC TRANSPORTER"/>
    <property type="match status" value="1"/>
</dbReference>
<organism evidence="4 5">
    <name type="scientific">Cobetia amphilecti</name>
    <dbReference type="NCBI Taxonomy" id="1055104"/>
    <lineage>
        <taxon>Bacteria</taxon>
        <taxon>Pseudomonadati</taxon>
        <taxon>Pseudomonadota</taxon>
        <taxon>Gammaproteobacteria</taxon>
        <taxon>Oceanospirillales</taxon>
        <taxon>Halomonadaceae</taxon>
        <taxon>Cobetia</taxon>
    </lineage>
</organism>
<evidence type="ECO:0000313" key="5">
    <source>
        <dbReference type="Proteomes" id="UP001170481"/>
    </source>
</evidence>
<name>A0AAP4WZH6_9GAMM</name>
<reference evidence="4" key="1">
    <citation type="submission" date="2023-07" db="EMBL/GenBank/DDBJ databases">
        <title>Genome content predicts the carbon catabolic preferences of heterotrophic bacteria.</title>
        <authorList>
            <person name="Gralka M."/>
        </authorList>
    </citation>
    <scope>NUCLEOTIDE SEQUENCE</scope>
    <source>
        <strain evidence="4">C2R13</strain>
    </source>
</reference>
<feature type="signal peptide" evidence="2">
    <location>
        <begin position="1"/>
        <end position="23"/>
    </location>
</feature>
<dbReference type="EMBL" id="JAUORK010000002">
    <property type="protein sequence ID" value="MDO6671016.1"/>
    <property type="molecule type" value="Genomic_DNA"/>
</dbReference>
<dbReference type="PANTHER" id="PTHR30570:SF1">
    <property type="entry name" value="PHOSPHATE-BINDING PROTEIN PSTS"/>
    <property type="match status" value="1"/>
</dbReference>
<sequence>MNRPLKQLAFVIASAAIVSSAQARDQVRIVGSSTVYPFSSYVAEEFGVTTDHPTPVIEATGSGGGMKLFCEGAGSNTPDITNASRRMKASEFERCQENGVTDITEAFIGYDGIAFAQSNTNDAAAFTLEQIALAVAAQVPVDGKLVANPYARWNQIDSSLPDRKITIYGPPSTSGTRDSFEELVLEVATEEMDGYGGEGYSKVRNDGVFVPAGENDNLIVQKLSEDTEAFGVFGYSFLEENEDSLSGATIDGIAPSPEAISEETYPVARTMFFYIKNQHAEEAPVMYDYADLFMSEKMVGNLGYLKGIGLIPAHEEVRKAARQAVADRKTLTLSDLQG</sequence>
<evidence type="ECO:0000259" key="3">
    <source>
        <dbReference type="Pfam" id="PF12849"/>
    </source>
</evidence>
<proteinExistence type="predicted"/>